<feature type="transmembrane region" description="Helical" evidence="2">
    <location>
        <begin position="183"/>
        <end position="203"/>
    </location>
</feature>
<evidence type="ECO:0000256" key="1">
    <source>
        <dbReference type="SAM" id="MobiDB-lite"/>
    </source>
</evidence>
<keyword evidence="2" id="KW-0812">Transmembrane</keyword>
<feature type="transmembrane region" description="Helical" evidence="2">
    <location>
        <begin position="223"/>
        <end position="247"/>
    </location>
</feature>
<feature type="transmembrane region" description="Helical" evidence="2">
    <location>
        <begin position="111"/>
        <end position="134"/>
    </location>
</feature>
<feature type="compositionally biased region" description="Polar residues" evidence="1">
    <location>
        <begin position="1"/>
        <end position="48"/>
    </location>
</feature>
<sequence length="769" mass="86301">MITLMSYDSQGYGNQDSRRSPPTTKPLSRSNTPFYSKGGTSSRTNSEYNRVPDNPKHRFSHLPSTEQIRPESDHSQEEAGPHEVSSSSTTFFQSFTTEPKKEVCSQSRFSALWNFVTLHLPPILITMVLFGLYLRKLKWQPTHPQLSAFQFAAKAHESLIIVSLTDILLHRIRYGLLREKDGGIALGFLSSAFHLSSPIQYMISWEFWGTLFNPVKNRLFHAVTAGLIVLLISISIGASPFSAILMIPRLGWWEFSKAEMHVIEPKLFTTYIRNGLNETPYVMDLRSWKAPFFVDCMGVNGGRLCDTQDIDQLLQQLWPAMTQIAMAPILHNISVSSYGTMTYRRPLTLSVTEYKRGACTAVATGPMNLATNQLGWASGPVNGTNFLIRSQPSSESNMSKWKQPLVAVSCNTTDKFPSLEDDTMTFKFFNSFHGNFSVDVDLATELQFLRDISQSDNAASYQPDPILLDIQRQVPVPISSAILFMSNVTLSPQKPLIGVGVNTQLCITQARWVDADVWMSAETQPATTTNLGMRIEDLPSYLNRTSTTENVIRMHKSWLNELGAPYAGANSSWLNPAYRQAFDSCVYYSPSYPIACIPLFLGAYFTDALTYSIPFVQFFDSDPPMNEPPGTEDLVIDHKFHQYLYIYDIHNSSSIPVALVVLLLHALIAILHTALILLSPEPWHSSGWGSFGQLIALALRSSAPEEFNNVGGGVQSSETWSRVIRVKEVVDGKRLEMVVDPRCDRGSDDLDEHWKDRVIDQVRPKVKYS</sequence>
<keyword evidence="4" id="KW-1185">Reference proteome</keyword>
<dbReference type="Proteomes" id="UP000738349">
    <property type="component" value="Unassembled WGS sequence"/>
</dbReference>
<organism evidence="3 4">
    <name type="scientific">Dactylonectria macrodidyma</name>
    <dbReference type="NCBI Taxonomy" id="307937"/>
    <lineage>
        <taxon>Eukaryota</taxon>
        <taxon>Fungi</taxon>
        <taxon>Dikarya</taxon>
        <taxon>Ascomycota</taxon>
        <taxon>Pezizomycotina</taxon>
        <taxon>Sordariomycetes</taxon>
        <taxon>Hypocreomycetidae</taxon>
        <taxon>Hypocreales</taxon>
        <taxon>Nectriaceae</taxon>
        <taxon>Dactylonectria</taxon>
    </lineage>
</organism>
<accession>A0A9P9F6Y9</accession>
<keyword evidence="2" id="KW-1133">Transmembrane helix</keyword>
<evidence type="ECO:0000313" key="4">
    <source>
        <dbReference type="Proteomes" id="UP000738349"/>
    </source>
</evidence>
<feature type="compositionally biased region" description="Basic and acidic residues" evidence="1">
    <location>
        <begin position="68"/>
        <end position="81"/>
    </location>
</feature>
<protein>
    <submittedName>
        <fullName evidence="3">Uncharacterized protein</fullName>
    </submittedName>
</protein>
<comment type="caution">
    <text evidence="3">The sequence shown here is derived from an EMBL/GenBank/DDBJ whole genome shotgun (WGS) entry which is preliminary data.</text>
</comment>
<name>A0A9P9F6Y9_9HYPO</name>
<dbReference type="AlphaFoldDB" id="A0A9P9F6Y9"/>
<gene>
    <name evidence="3" type="ORF">EDB81DRAFT_882289</name>
</gene>
<feature type="transmembrane region" description="Helical" evidence="2">
    <location>
        <begin position="657"/>
        <end position="678"/>
    </location>
</feature>
<dbReference type="OrthoDB" id="5342924at2759"/>
<keyword evidence="2" id="KW-0472">Membrane</keyword>
<proteinExistence type="predicted"/>
<reference evidence="3" key="1">
    <citation type="journal article" date="2021" name="Nat. Commun.">
        <title>Genetic determinants of endophytism in the Arabidopsis root mycobiome.</title>
        <authorList>
            <person name="Mesny F."/>
            <person name="Miyauchi S."/>
            <person name="Thiergart T."/>
            <person name="Pickel B."/>
            <person name="Atanasova L."/>
            <person name="Karlsson M."/>
            <person name="Huettel B."/>
            <person name="Barry K.W."/>
            <person name="Haridas S."/>
            <person name="Chen C."/>
            <person name="Bauer D."/>
            <person name="Andreopoulos W."/>
            <person name="Pangilinan J."/>
            <person name="LaButti K."/>
            <person name="Riley R."/>
            <person name="Lipzen A."/>
            <person name="Clum A."/>
            <person name="Drula E."/>
            <person name="Henrissat B."/>
            <person name="Kohler A."/>
            <person name="Grigoriev I.V."/>
            <person name="Martin F.M."/>
            <person name="Hacquard S."/>
        </authorList>
    </citation>
    <scope>NUCLEOTIDE SEQUENCE</scope>
    <source>
        <strain evidence="3">MPI-CAGE-AT-0147</strain>
    </source>
</reference>
<dbReference type="EMBL" id="JAGMUV010000006">
    <property type="protein sequence ID" value="KAH7153351.1"/>
    <property type="molecule type" value="Genomic_DNA"/>
</dbReference>
<evidence type="ECO:0000313" key="3">
    <source>
        <dbReference type="EMBL" id="KAH7153351.1"/>
    </source>
</evidence>
<feature type="region of interest" description="Disordered" evidence="1">
    <location>
        <begin position="1"/>
        <end position="91"/>
    </location>
</feature>
<evidence type="ECO:0000256" key="2">
    <source>
        <dbReference type="SAM" id="Phobius"/>
    </source>
</evidence>